<dbReference type="HAMAP" id="MF_00201">
    <property type="entry name" value="RecO"/>
    <property type="match status" value="1"/>
</dbReference>
<dbReference type="PANTHER" id="PTHR33991:SF1">
    <property type="entry name" value="DNA REPAIR PROTEIN RECO"/>
    <property type="match status" value="1"/>
</dbReference>
<evidence type="ECO:0000259" key="8">
    <source>
        <dbReference type="Pfam" id="PF11967"/>
    </source>
</evidence>
<dbReference type="GO" id="GO:0043590">
    <property type="term" value="C:bacterial nucleoid"/>
    <property type="evidence" value="ECO:0007669"/>
    <property type="project" value="TreeGrafter"/>
</dbReference>
<name>A0A6G7B2T3_9LACO</name>
<evidence type="ECO:0000313" key="10">
    <source>
        <dbReference type="Proteomes" id="UP000501676"/>
    </source>
</evidence>
<dbReference type="SUPFAM" id="SSF50249">
    <property type="entry name" value="Nucleic acid-binding proteins"/>
    <property type="match status" value="1"/>
</dbReference>
<gene>
    <name evidence="7 9" type="primary">recO</name>
    <name evidence="9" type="ORF">G6Z83_03845</name>
</gene>
<organism evidence="9 10">
    <name type="scientific">Lactobacillus iners</name>
    <dbReference type="NCBI Taxonomy" id="147802"/>
    <lineage>
        <taxon>Bacteria</taxon>
        <taxon>Bacillati</taxon>
        <taxon>Bacillota</taxon>
        <taxon>Bacilli</taxon>
        <taxon>Lactobacillales</taxon>
        <taxon>Lactobacillaceae</taxon>
        <taxon>Lactobacillus</taxon>
    </lineage>
</organism>
<keyword evidence="4 7" id="KW-0233">DNA recombination</keyword>
<evidence type="ECO:0000256" key="1">
    <source>
        <dbReference type="ARBA" id="ARBA00007452"/>
    </source>
</evidence>
<dbReference type="InterPro" id="IPR042242">
    <property type="entry name" value="RecO_C"/>
</dbReference>
<dbReference type="Gene3D" id="1.20.1440.120">
    <property type="entry name" value="Recombination protein O, C-terminal domain"/>
    <property type="match status" value="1"/>
</dbReference>
<reference evidence="9 10" key="1">
    <citation type="submission" date="2020-02" db="EMBL/GenBank/DDBJ databases">
        <title>Complete genome sequences of six Lactobacillus iners strains isolated from the human vagina.</title>
        <authorList>
            <person name="France M.T."/>
            <person name="Rutt L."/>
            <person name="Narina S."/>
            <person name="Arbaugh S."/>
            <person name="Humphrys M.S."/>
            <person name="Ma B."/>
            <person name="Hayward M.R."/>
            <person name="Relman D."/>
            <person name="Kwon D.S."/>
            <person name="Ravel J."/>
        </authorList>
    </citation>
    <scope>NUCLEOTIDE SEQUENCE [LARGE SCALE GENOMIC DNA]</scope>
    <source>
        <strain evidence="9 10">C0210C1</strain>
    </source>
</reference>
<accession>A0A6G7B2T3</accession>
<comment type="similarity">
    <text evidence="1 7">Belongs to the RecO family.</text>
</comment>
<dbReference type="Pfam" id="PF11967">
    <property type="entry name" value="RecO_N"/>
    <property type="match status" value="1"/>
</dbReference>
<dbReference type="EMBL" id="CP049228">
    <property type="protein sequence ID" value="QIH23839.1"/>
    <property type="molecule type" value="Genomic_DNA"/>
</dbReference>
<dbReference type="GO" id="GO:0006302">
    <property type="term" value="P:double-strand break repair"/>
    <property type="evidence" value="ECO:0007669"/>
    <property type="project" value="TreeGrafter"/>
</dbReference>
<dbReference type="PANTHER" id="PTHR33991">
    <property type="entry name" value="DNA REPAIR PROTEIN RECO"/>
    <property type="match status" value="1"/>
</dbReference>
<dbReference type="GO" id="GO:0006310">
    <property type="term" value="P:DNA recombination"/>
    <property type="evidence" value="ECO:0007669"/>
    <property type="project" value="UniProtKB-UniRule"/>
</dbReference>
<evidence type="ECO:0000256" key="4">
    <source>
        <dbReference type="ARBA" id="ARBA00023172"/>
    </source>
</evidence>
<protein>
    <recommendedName>
        <fullName evidence="2 7">DNA repair protein RecO</fullName>
    </recommendedName>
    <alternativeName>
        <fullName evidence="6 7">Recombination protein O</fullName>
    </alternativeName>
</protein>
<keyword evidence="5 7" id="KW-0234">DNA repair</keyword>
<dbReference type="Proteomes" id="UP000501676">
    <property type="component" value="Chromosome"/>
</dbReference>
<evidence type="ECO:0000256" key="6">
    <source>
        <dbReference type="ARBA" id="ARBA00033409"/>
    </source>
</evidence>
<sequence>MSKELIEVSGLVFKQKKYKDFDVLSKIMTAENGIFTLLIKGGLKPKSRLLPATINFSYGNYLINTNYCGLSVLRNYKVVHQLEHIYFDFKGNAYANYLLDLVDHAYADYQPLGKNYYLVFNALVKINEGIDNEIICQMVELKLLSAFGTMPEFRHCVFCDASQGIFDFSLQLGGIVCKNHFGSANTRMCLDAKTMGLIRTLALIDIQQLGQINISDNLKQQSRKFIDILYEQYLDLHLKTKKYLKEVL</sequence>
<evidence type="ECO:0000256" key="2">
    <source>
        <dbReference type="ARBA" id="ARBA00021310"/>
    </source>
</evidence>
<dbReference type="InterPro" id="IPR037278">
    <property type="entry name" value="ARFGAP/RecO"/>
</dbReference>
<evidence type="ECO:0000256" key="3">
    <source>
        <dbReference type="ARBA" id="ARBA00022763"/>
    </source>
</evidence>
<dbReference type="Pfam" id="PF02565">
    <property type="entry name" value="RecO_C"/>
    <property type="match status" value="1"/>
</dbReference>
<feature type="domain" description="DNA replication/recombination mediator RecO N-terminal" evidence="8">
    <location>
        <begin position="5"/>
        <end position="80"/>
    </location>
</feature>
<evidence type="ECO:0000313" key="9">
    <source>
        <dbReference type="EMBL" id="QIH23839.1"/>
    </source>
</evidence>
<dbReference type="RefSeq" id="WP_006735694.1">
    <property type="nucleotide sequence ID" value="NZ_CP049225.1"/>
</dbReference>
<dbReference type="NCBIfam" id="TIGR00613">
    <property type="entry name" value="reco"/>
    <property type="match status" value="1"/>
</dbReference>
<comment type="function">
    <text evidence="7">Involved in DNA repair and RecF pathway recombination.</text>
</comment>
<dbReference type="Gene3D" id="2.40.50.140">
    <property type="entry name" value="Nucleic acid-binding proteins"/>
    <property type="match status" value="1"/>
</dbReference>
<evidence type="ECO:0000256" key="7">
    <source>
        <dbReference type="HAMAP-Rule" id="MF_00201"/>
    </source>
</evidence>
<dbReference type="InterPro" id="IPR003717">
    <property type="entry name" value="RecO"/>
</dbReference>
<dbReference type="InterPro" id="IPR012340">
    <property type="entry name" value="NA-bd_OB-fold"/>
</dbReference>
<dbReference type="InterPro" id="IPR022572">
    <property type="entry name" value="DNA_rep/recomb_RecO_N"/>
</dbReference>
<keyword evidence="3 7" id="KW-0227">DNA damage</keyword>
<proteinExistence type="inferred from homology"/>
<evidence type="ECO:0000256" key="5">
    <source>
        <dbReference type="ARBA" id="ARBA00023204"/>
    </source>
</evidence>
<dbReference type="AlphaFoldDB" id="A0A6G7B2T3"/>
<dbReference type="SUPFAM" id="SSF57863">
    <property type="entry name" value="ArfGap/RecO-like zinc finger"/>
    <property type="match status" value="1"/>
</dbReference>